<evidence type="ECO:0000313" key="2">
    <source>
        <dbReference type="RefSeq" id="XP_042637938.1"/>
    </source>
</evidence>
<dbReference type="Proteomes" id="UP000694850">
    <property type="component" value="Unplaced"/>
</dbReference>
<dbReference type="RefSeq" id="XP_042637938.1">
    <property type="nucleotide sequence ID" value="XM_042782004.1"/>
</dbReference>
<sequence>MLPRLLVFSVLGLGALGGFPQVSWNETQTKELSERLLDLFSSISQLTSRDPPADPPTIVSRKEWGSRTLTCKARLTKPVAYVITDQLMGMECPKQNICSWKLRGLQSHSIYTKGWCDVPYNFLVGDDGKVYEGVGWNIQGLHTQGYNNISLGIAFFGHNMGNSPSPAALTAAEGLISYAVQKGHLSPRYIQPLILKNEICLVSQHPVMPGKACPNIITRSAWGARETHCPKMNLPAKYVIIIHTAGTRCNISVDCQIRVRDIQSYLMDIRDFCDIGYHFLVGEDGGVYEGVGWHTQGSHTYGYNDIALGIAFMGNFVEKPPNNAALEAAQNLIYCAVDKGYLSPNYFLVGHSDVVSVLSPGKALYNIIKTWPHFKH</sequence>
<reference evidence="2" key="1">
    <citation type="submission" date="2025-08" db="UniProtKB">
        <authorList>
            <consortium name="RefSeq"/>
        </authorList>
    </citation>
    <scope>IDENTIFICATION</scope>
</reference>
<gene>
    <name evidence="2" type="primary">LOC103203534</name>
</gene>
<accession>A0AC54Z8S5</accession>
<name>A0AC54Z8S5_ORYAF</name>
<keyword evidence="1" id="KW-1185">Reference proteome</keyword>
<evidence type="ECO:0000313" key="1">
    <source>
        <dbReference type="Proteomes" id="UP000694850"/>
    </source>
</evidence>
<protein>
    <submittedName>
        <fullName evidence="2">Peptidoglycan recognition protein 3</fullName>
    </submittedName>
</protein>
<proteinExistence type="predicted"/>
<organism evidence="1 2">
    <name type="scientific">Orycteropus afer afer</name>
    <dbReference type="NCBI Taxonomy" id="1230840"/>
    <lineage>
        <taxon>Eukaryota</taxon>
        <taxon>Metazoa</taxon>
        <taxon>Chordata</taxon>
        <taxon>Craniata</taxon>
        <taxon>Vertebrata</taxon>
        <taxon>Euteleostomi</taxon>
        <taxon>Mammalia</taxon>
        <taxon>Eutheria</taxon>
        <taxon>Afrotheria</taxon>
        <taxon>Tubulidentata</taxon>
        <taxon>Orycteropodidae</taxon>
        <taxon>Orycteropus</taxon>
    </lineage>
</organism>